<gene>
    <name evidence="12" type="ORF">BZA70DRAFT_308975</name>
</gene>
<feature type="compositionally biased region" description="Basic and acidic residues" evidence="11">
    <location>
        <begin position="36"/>
        <end position="61"/>
    </location>
</feature>
<feature type="compositionally biased region" description="Acidic residues" evidence="11">
    <location>
        <begin position="62"/>
        <end position="75"/>
    </location>
</feature>
<organism evidence="12 13">
    <name type="scientific">Myxozyma melibiosi</name>
    <dbReference type="NCBI Taxonomy" id="54550"/>
    <lineage>
        <taxon>Eukaryota</taxon>
        <taxon>Fungi</taxon>
        <taxon>Dikarya</taxon>
        <taxon>Ascomycota</taxon>
        <taxon>Saccharomycotina</taxon>
        <taxon>Lipomycetes</taxon>
        <taxon>Lipomycetales</taxon>
        <taxon>Lipomycetaceae</taxon>
        <taxon>Myxozyma</taxon>
    </lineage>
</organism>
<comment type="similarity">
    <text evidence="2 9">Belongs to the RRP36 family.</text>
</comment>
<comment type="subunit">
    <text evidence="9">Associates with 90S and pre-40S pre-ribosomal particles.</text>
</comment>
<evidence type="ECO:0000256" key="11">
    <source>
        <dbReference type="SAM" id="MobiDB-lite"/>
    </source>
</evidence>
<keyword evidence="4 9" id="KW-0698">rRNA processing</keyword>
<evidence type="ECO:0000256" key="8">
    <source>
        <dbReference type="ARBA" id="ARBA00025053"/>
    </source>
</evidence>
<evidence type="ECO:0000313" key="13">
    <source>
        <dbReference type="Proteomes" id="UP001498771"/>
    </source>
</evidence>
<feature type="region of interest" description="Disordered" evidence="11">
    <location>
        <begin position="1"/>
        <end position="105"/>
    </location>
</feature>
<dbReference type="PANTHER" id="PTHR21738">
    <property type="entry name" value="RIBOSOMAL RNA PROCESSING PROTEIN 36 HOMOLOG"/>
    <property type="match status" value="1"/>
</dbReference>
<evidence type="ECO:0000256" key="9">
    <source>
        <dbReference type="RuleBase" id="RU368027"/>
    </source>
</evidence>
<evidence type="ECO:0000256" key="5">
    <source>
        <dbReference type="ARBA" id="ARBA00023054"/>
    </source>
</evidence>
<evidence type="ECO:0000256" key="2">
    <source>
        <dbReference type="ARBA" id="ARBA00009418"/>
    </source>
</evidence>
<dbReference type="Proteomes" id="UP001498771">
    <property type="component" value="Unassembled WGS sequence"/>
</dbReference>
<sequence>MAEQRFRKPNQANRRSNGDNKTSSWKKSAPGGKKPGVRENAKSKERFTPAKARKEDQHESGDDSEDDDDDGDEFLALEKGDTGSGKKQHKRSSKHAPQEISAKKPVGRFREVVEVPKIIRRDPRFEALSGKFDDTQFRKNYGFLNEYRERELAELKERMAKTRDPVEVARMKKEYQSLESKLKAAKKKEFEKKVLKEAERKERELVKQGKKPFYMKKSDKRKLVLTQKFSEMKKSDVDRAIQRRRKKNISKERKKIPFARSAEE</sequence>
<evidence type="ECO:0000256" key="7">
    <source>
        <dbReference type="ARBA" id="ARBA00023274"/>
    </source>
</evidence>
<evidence type="ECO:0000313" key="12">
    <source>
        <dbReference type="EMBL" id="KAK7208227.1"/>
    </source>
</evidence>
<proteinExistence type="inferred from homology"/>
<dbReference type="InterPro" id="IPR009292">
    <property type="entry name" value="RRP36"/>
</dbReference>
<dbReference type="Pfam" id="PF06102">
    <property type="entry name" value="RRP36"/>
    <property type="match status" value="1"/>
</dbReference>
<evidence type="ECO:0000256" key="1">
    <source>
        <dbReference type="ARBA" id="ARBA00004604"/>
    </source>
</evidence>
<feature type="region of interest" description="Disordered" evidence="11">
    <location>
        <begin position="235"/>
        <end position="264"/>
    </location>
</feature>
<keyword evidence="3 9" id="KW-0690">Ribosome biogenesis</keyword>
<keyword evidence="7 9" id="KW-0687">Ribonucleoprotein</keyword>
<comment type="caution">
    <text evidence="12">The sequence shown here is derived from an EMBL/GenBank/DDBJ whole genome shotgun (WGS) entry which is preliminary data.</text>
</comment>
<evidence type="ECO:0000256" key="6">
    <source>
        <dbReference type="ARBA" id="ARBA00023242"/>
    </source>
</evidence>
<dbReference type="EMBL" id="JBBJBU010000001">
    <property type="protein sequence ID" value="KAK7208227.1"/>
    <property type="molecule type" value="Genomic_DNA"/>
</dbReference>
<dbReference type="GeneID" id="90040382"/>
<comment type="function">
    <text evidence="8 9">Component of the 90S pre-ribosome involved in the maturation of rRNAs. Required for early cleavages of the pre-RNAs in the 40S ribosomal subunit maturation pathway.</text>
</comment>
<evidence type="ECO:0000256" key="10">
    <source>
        <dbReference type="SAM" id="Coils"/>
    </source>
</evidence>
<protein>
    <recommendedName>
        <fullName evidence="9">rRNA biogenesis protein RRP36</fullName>
    </recommendedName>
</protein>
<keyword evidence="6 9" id="KW-0539">Nucleus</keyword>
<accession>A0ABR1FEQ0</accession>
<keyword evidence="5 10" id="KW-0175">Coiled coil</keyword>
<evidence type="ECO:0000256" key="3">
    <source>
        <dbReference type="ARBA" id="ARBA00022517"/>
    </source>
</evidence>
<dbReference type="PANTHER" id="PTHR21738:SF0">
    <property type="entry name" value="RIBOSOMAL RNA PROCESSING PROTEIN 36 HOMOLOG"/>
    <property type="match status" value="1"/>
</dbReference>
<feature type="compositionally biased region" description="Polar residues" evidence="11">
    <location>
        <begin position="10"/>
        <end position="26"/>
    </location>
</feature>
<dbReference type="RefSeq" id="XP_064771260.1">
    <property type="nucleotide sequence ID" value="XM_064914870.1"/>
</dbReference>
<evidence type="ECO:0000256" key="4">
    <source>
        <dbReference type="ARBA" id="ARBA00022552"/>
    </source>
</evidence>
<feature type="coiled-coil region" evidence="10">
    <location>
        <begin position="168"/>
        <end position="208"/>
    </location>
</feature>
<reference evidence="12 13" key="1">
    <citation type="submission" date="2024-03" db="EMBL/GenBank/DDBJ databases">
        <title>Genome-scale model development and genomic sequencing of the oleaginous clade Lipomyces.</title>
        <authorList>
            <consortium name="Lawrence Berkeley National Laboratory"/>
            <person name="Czajka J.J."/>
            <person name="Han Y."/>
            <person name="Kim J."/>
            <person name="Mondo S.J."/>
            <person name="Hofstad B.A."/>
            <person name="Robles A."/>
            <person name="Haridas S."/>
            <person name="Riley R."/>
            <person name="LaButti K."/>
            <person name="Pangilinan J."/>
            <person name="Andreopoulos W."/>
            <person name="Lipzen A."/>
            <person name="Yan J."/>
            <person name="Wang M."/>
            <person name="Ng V."/>
            <person name="Grigoriev I.V."/>
            <person name="Spatafora J.W."/>
            <person name="Magnuson J.K."/>
            <person name="Baker S.E."/>
            <person name="Pomraning K.R."/>
        </authorList>
    </citation>
    <scope>NUCLEOTIDE SEQUENCE [LARGE SCALE GENOMIC DNA]</scope>
    <source>
        <strain evidence="12 13">Phaff 52-87</strain>
    </source>
</reference>
<name>A0ABR1FEQ0_9ASCO</name>
<feature type="compositionally biased region" description="Basic residues" evidence="11">
    <location>
        <begin position="242"/>
        <end position="257"/>
    </location>
</feature>
<keyword evidence="13" id="KW-1185">Reference proteome</keyword>
<comment type="subcellular location">
    <subcellularLocation>
        <location evidence="1 9">Nucleus</location>
        <location evidence="1 9">Nucleolus</location>
    </subcellularLocation>
</comment>